<dbReference type="AlphaFoldDB" id="A0A515DE72"/>
<dbReference type="EMBL" id="CP035503">
    <property type="protein sequence ID" value="QDL38689.1"/>
    <property type="molecule type" value="Genomic_DNA"/>
</dbReference>
<sequence length="302" mass="31637">MSSNLREKTVGFVGLGMMGDPMAENILKKGLALVVYDIDKRKVEHFVGLGAQAGTGPADVARGACTVISMVDTTAQAEEVIVGSGGFIDTAQPGDVIISMGTIDPMALRRMQQKLASKGIDLLDAPVSGMDKGAKAGTLKAFVGGDAAALDRARPVLATMCAEIIHFGAVGNGTSMKLVNNMLFQVGRILVTEALVLGAKAGLDPKQMVEVIGKATGNSAAFQYTAPKILARDFDGIRMDITYKDIELQTSLAKSLGVPMFIAPVAQQVYQIARAAGLGSKDATSIVQIYEQWTGVPVAPHE</sequence>
<evidence type="ECO:0000313" key="7">
    <source>
        <dbReference type="EMBL" id="QDL38689.1"/>
    </source>
</evidence>
<dbReference type="PANTHER" id="PTHR43060:SF15">
    <property type="entry name" value="3-HYDROXYISOBUTYRATE DEHYDROGENASE-LIKE 1, MITOCHONDRIAL-RELATED"/>
    <property type="match status" value="1"/>
</dbReference>
<dbReference type="GO" id="GO:0051287">
    <property type="term" value="F:NAD binding"/>
    <property type="evidence" value="ECO:0007669"/>
    <property type="project" value="InterPro"/>
</dbReference>
<dbReference type="PROSITE" id="PS00895">
    <property type="entry name" value="3_HYDROXYISOBUT_DH"/>
    <property type="match status" value="1"/>
</dbReference>
<keyword evidence="3" id="KW-0520">NAD</keyword>
<evidence type="ECO:0000259" key="5">
    <source>
        <dbReference type="Pfam" id="PF03446"/>
    </source>
</evidence>
<dbReference type="InterPro" id="IPR006115">
    <property type="entry name" value="6PGDH_NADP-bd"/>
</dbReference>
<feature type="active site" evidence="4">
    <location>
        <position position="177"/>
    </location>
</feature>
<dbReference type="KEGG" id="rhf:EUB48_16365"/>
<dbReference type="InterPro" id="IPR008927">
    <property type="entry name" value="6-PGluconate_DH-like_C_sf"/>
</dbReference>
<gene>
    <name evidence="7" type="ORF">EUB48_16365</name>
</gene>
<dbReference type="Proteomes" id="UP000316798">
    <property type="component" value="Chromosome"/>
</dbReference>
<dbReference type="RefSeq" id="WP_142820126.1">
    <property type="nucleotide sequence ID" value="NZ_CP035503.1"/>
</dbReference>
<evidence type="ECO:0000256" key="4">
    <source>
        <dbReference type="PIRSR" id="PIRSR000103-1"/>
    </source>
</evidence>
<dbReference type="PANTHER" id="PTHR43060">
    <property type="entry name" value="3-HYDROXYISOBUTYRATE DEHYDROGENASE-LIKE 1, MITOCHONDRIAL-RELATED"/>
    <property type="match status" value="1"/>
</dbReference>
<dbReference type="InterPro" id="IPR029154">
    <property type="entry name" value="HIBADH-like_NADP-bd"/>
</dbReference>
<dbReference type="GO" id="GO:0050661">
    <property type="term" value="F:NADP binding"/>
    <property type="evidence" value="ECO:0007669"/>
    <property type="project" value="InterPro"/>
</dbReference>
<proteinExistence type="inferred from homology"/>
<evidence type="ECO:0000313" key="8">
    <source>
        <dbReference type="Proteomes" id="UP000316798"/>
    </source>
</evidence>
<protein>
    <submittedName>
        <fullName evidence="7">NAD(P)-dependent oxidoreductase</fullName>
    </submittedName>
</protein>
<dbReference type="OrthoDB" id="9777604at2"/>
<dbReference type="Pfam" id="PF14833">
    <property type="entry name" value="NAD_binding_11"/>
    <property type="match status" value="1"/>
</dbReference>
<dbReference type="InterPro" id="IPR013328">
    <property type="entry name" value="6PGD_dom2"/>
</dbReference>
<organism evidence="7 8">
    <name type="scientific">Rhodoferax sediminis</name>
    <dbReference type="NCBI Taxonomy" id="2509614"/>
    <lineage>
        <taxon>Bacteria</taxon>
        <taxon>Pseudomonadati</taxon>
        <taxon>Pseudomonadota</taxon>
        <taxon>Betaproteobacteria</taxon>
        <taxon>Burkholderiales</taxon>
        <taxon>Comamonadaceae</taxon>
        <taxon>Rhodoferax</taxon>
    </lineage>
</organism>
<reference evidence="7 8" key="1">
    <citation type="submission" date="2019-01" db="EMBL/GenBank/DDBJ databases">
        <title>Genomic insights into a novel species Rhodoferax sp.</title>
        <authorList>
            <person name="Jin L."/>
        </authorList>
    </citation>
    <scope>NUCLEOTIDE SEQUENCE [LARGE SCALE GENOMIC DNA]</scope>
    <source>
        <strain evidence="7 8">CHu59-6-5</strain>
    </source>
</reference>
<dbReference type="SUPFAM" id="SSF51735">
    <property type="entry name" value="NAD(P)-binding Rossmann-fold domains"/>
    <property type="match status" value="1"/>
</dbReference>
<dbReference type="SUPFAM" id="SSF48179">
    <property type="entry name" value="6-phosphogluconate dehydrogenase C-terminal domain-like"/>
    <property type="match status" value="1"/>
</dbReference>
<keyword evidence="8" id="KW-1185">Reference proteome</keyword>
<dbReference type="GO" id="GO:0016054">
    <property type="term" value="P:organic acid catabolic process"/>
    <property type="evidence" value="ECO:0007669"/>
    <property type="project" value="UniProtKB-ARBA"/>
</dbReference>
<evidence type="ECO:0000256" key="2">
    <source>
        <dbReference type="ARBA" id="ARBA00023002"/>
    </source>
</evidence>
<dbReference type="InterPro" id="IPR002204">
    <property type="entry name" value="3-OH-isobutyrate_DH-rel_CS"/>
</dbReference>
<feature type="domain" description="3-hydroxyisobutyrate dehydrogenase-like NAD-binding" evidence="6">
    <location>
        <begin position="171"/>
        <end position="290"/>
    </location>
</feature>
<dbReference type="Gene3D" id="3.40.50.720">
    <property type="entry name" value="NAD(P)-binding Rossmann-like Domain"/>
    <property type="match status" value="1"/>
</dbReference>
<evidence type="ECO:0000259" key="6">
    <source>
        <dbReference type="Pfam" id="PF14833"/>
    </source>
</evidence>
<accession>A0A515DE72</accession>
<comment type="similarity">
    <text evidence="1">Belongs to the HIBADH-related family.</text>
</comment>
<dbReference type="InterPro" id="IPR015815">
    <property type="entry name" value="HIBADH-related"/>
</dbReference>
<dbReference type="Gene3D" id="1.10.1040.10">
    <property type="entry name" value="N-(1-d-carboxylethyl)-l-norvaline Dehydrogenase, domain 2"/>
    <property type="match status" value="1"/>
</dbReference>
<dbReference type="InterPro" id="IPR036291">
    <property type="entry name" value="NAD(P)-bd_dom_sf"/>
</dbReference>
<evidence type="ECO:0000256" key="3">
    <source>
        <dbReference type="ARBA" id="ARBA00023027"/>
    </source>
</evidence>
<evidence type="ECO:0000256" key="1">
    <source>
        <dbReference type="ARBA" id="ARBA00009080"/>
    </source>
</evidence>
<name>A0A515DE72_9BURK</name>
<dbReference type="PIRSF" id="PIRSF000103">
    <property type="entry name" value="HIBADH"/>
    <property type="match status" value="1"/>
</dbReference>
<keyword evidence="2" id="KW-0560">Oxidoreductase</keyword>
<dbReference type="Pfam" id="PF03446">
    <property type="entry name" value="NAD_binding_2"/>
    <property type="match status" value="1"/>
</dbReference>
<dbReference type="GO" id="GO:0016491">
    <property type="term" value="F:oxidoreductase activity"/>
    <property type="evidence" value="ECO:0007669"/>
    <property type="project" value="UniProtKB-KW"/>
</dbReference>
<feature type="domain" description="6-phosphogluconate dehydrogenase NADP-binding" evidence="5">
    <location>
        <begin position="9"/>
        <end position="168"/>
    </location>
</feature>